<accession>A0A813DN90</accession>
<feature type="transmembrane region" description="Helical" evidence="1">
    <location>
        <begin position="36"/>
        <end position="61"/>
    </location>
</feature>
<sequence length="114" mass="12805">MHAHSIIVLLGRSFVVVVMMMARALAAFLCNSARVGVFEVLLLLLVLVLVLVLVVLLLLLWNCRGHGNSILIVWNHTLQHRPLSAPYASTSDKQCSSFFLVSRHFPLFENLLLR</sequence>
<name>A0A813DN90_POLGL</name>
<evidence type="ECO:0000313" key="2">
    <source>
        <dbReference type="EMBL" id="CAE8586957.1"/>
    </source>
</evidence>
<comment type="caution">
    <text evidence="2">The sequence shown here is derived from an EMBL/GenBank/DDBJ whole genome shotgun (WGS) entry which is preliminary data.</text>
</comment>
<organism evidence="2 3">
    <name type="scientific">Polarella glacialis</name>
    <name type="common">Dinoflagellate</name>
    <dbReference type="NCBI Taxonomy" id="89957"/>
    <lineage>
        <taxon>Eukaryota</taxon>
        <taxon>Sar</taxon>
        <taxon>Alveolata</taxon>
        <taxon>Dinophyceae</taxon>
        <taxon>Suessiales</taxon>
        <taxon>Suessiaceae</taxon>
        <taxon>Polarella</taxon>
    </lineage>
</organism>
<keyword evidence="1" id="KW-1133">Transmembrane helix</keyword>
<keyword evidence="1" id="KW-0812">Transmembrane</keyword>
<proteinExistence type="predicted"/>
<gene>
    <name evidence="2" type="ORF">PGLA1383_LOCUS5802</name>
</gene>
<evidence type="ECO:0000313" key="3">
    <source>
        <dbReference type="Proteomes" id="UP000654075"/>
    </source>
</evidence>
<reference evidence="2" key="1">
    <citation type="submission" date="2021-02" db="EMBL/GenBank/DDBJ databases">
        <authorList>
            <person name="Dougan E. K."/>
            <person name="Rhodes N."/>
            <person name="Thang M."/>
            <person name="Chan C."/>
        </authorList>
    </citation>
    <scope>NUCLEOTIDE SEQUENCE</scope>
</reference>
<keyword evidence="3" id="KW-1185">Reference proteome</keyword>
<keyword evidence="1" id="KW-0472">Membrane</keyword>
<dbReference type="AlphaFoldDB" id="A0A813DN90"/>
<dbReference type="EMBL" id="CAJNNV010002299">
    <property type="protein sequence ID" value="CAE8586957.1"/>
    <property type="molecule type" value="Genomic_DNA"/>
</dbReference>
<evidence type="ECO:0000256" key="1">
    <source>
        <dbReference type="SAM" id="Phobius"/>
    </source>
</evidence>
<dbReference type="Proteomes" id="UP000654075">
    <property type="component" value="Unassembled WGS sequence"/>
</dbReference>
<protein>
    <submittedName>
        <fullName evidence="2">Uncharacterized protein</fullName>
    </submittedName>
</protein>